<proteinExistence type="predicted"/>
<dbReference type="Pfam" id="PF00535">
    <property type="entry name" value="Glycos_transf_2"/>
    <property type="match status" value="1"/>
</dbReference>
<evidence type="ECO:0000259" key="2">
    <source>
        <dbReference type="Pfam" id="PF00535"/>
    </source>
</evidence>
<dbReference type="GO" id="GO:0016740">
    <property type="term" value="F:transferase activity"/>
    <property type="evidence" value="ECO:0007669"/>
    <property type="project" value="UniProtKB-KW"/>
</dbReference>
<dbReference type="EMBL" id="CP051680">
    <property type="protein sequence ID" value="QJD81935.1"/>
    <property type="molecule type" value="Genomic_DNA"/>
</dbReference>
<keyword evidence="5" id="KW-1185">Reference proteome</keyword>
<dbReference type="PANTHER" id="PTHR43685:SF2">
    <property type="entry name" value="GLYCOSYLTRANSFERASE 2-LIKE DOMAIN-CONTAINING PROTEIN"/>
    <property type="match status" value="1"/>
</dbReference>
<dbReference type="InterPro" id="IPR027791">
    <property type="entry name" value="Galactosyl_T_C"/>
</dbReference>
<accession>A0A7Z2ZJL7</accession>
<dbReference type="Gene3D" id="3.90.550.10">
    <property type="entry name" value="Spore Coat Polysaccharide Biosynthesis Protein SpsA, Chain A"/>
    <property type="match status" value="1"/>
</dbReference>
<evidence type="ECO:0000256" key="1">
    <source>
        <dbReference type="ARBA" id="ARBA00022679"/>
    </source>
</evidence>
<dbReference type="SUPFAM" id="SSF53448">
    <property type="entry name" value="Nucleotide-diphospho-sugar transferases"/>
    <property type="match status" value="1"/>
</dbReference>
<name>A0A7Z2ZJL7_9BACL</name>
<dbReference type="InterPro" id="IPR001173">
    <property type="entry name" value="Glyco_trans_2-like"/>
</dbReference>
<dbReference type="Pfam" id="PF02709">
    <property type="entry name" value="Glyco_transf_7C"/>
    <property type="match status" value="1"/>
</dbReference>
<sequence>MISVIMPTFNKAAYLNLTLASFVRQTSKDYEIVLIDDGSGDGTQAIADNYKNKLNLIRLKQANLGRSAARNKGISASSGEYLLFNDDDRIVRGDFIERHQSALSREANTVHIGGKGRVLTIWRRNQLIMQGQDRRKLAEQLGDRWHRVRRKTYAELASAEEVETNFEHTIERLFLGKEFESNHALGVPIDRIEDFRLKWMLGTTANLSVRKDAVVEAGMFDTEFRGWGMEDSELCYRLVRNGLALKECPEAFNYHQIHPIGRKFWINPTLSISRMNELKRNIDYFHAKFGTPASYIFRRAFYDNIPTLLANEILIQFEGALGESGTVEDWDSLYRTIMRSRRNRSLGARFGIRSRG</sequence>
<feature type="domain" description="Galactosyltransferase C-terminal" evidence="3">
    <location>
        <begin position="207"/>
        <end position="250"/>
    </location>
</feature>
<keyword evidence="1 4" id="KW-0808">Transferase</keyword>
<organism evidence="4 5">
    <name type="scientific">Cohnella herbarum</name>
    <dbReference type="NCBI Taxonomy" id="2728023"/>
    <lineage>
        <taxon>Bacteria</taxon>
        <taxon>Bacillati</taxon>
        <taxon>Bacillota</taxon>
        <taxon>Bacilli</taxon>
        <taxon>Bacillales</taxon>
        <taxon>Paenibacillaceae</taxon>
        <taxon>Cohnella</taxon>
    </lineage>
</organism>
<protein>
    <submittedName>
        <fullName evidence="4">Glycosyltransferase</fullName>
    </submittedName>
</protein>
<dbReference type="KEGG" id="cheb:HH215_01225"/>
<reference evidence="4 5" key="1">
    <citation type="submission" date="2020-04" db="EMBL/GenBank/DDBJ databases">
        <title>Genome sequencing of novel species.</title>
        <authorList>
            <person name="Heo J."/>
            <person name="Kim S.-J."/>
            <person name="Kim J.-S."/>
            <person name="Hong S.-B."/>
            <person name="Kwon S.-W."/>
        </authorList>
    </citation>
    <scope>NUCLEOTIDE SEQUENCE [LARGE SCALE GENOMIC DNA]</scope>
    <source>
        <strain evidence="4 5">MFER-1</strain>
    </source>
</reference>
<dbReference type="RefSeq" id="WP_169278240.1">
    <property type="nucleotide sequence ID" value="NZ_CP051680.1"/>
</dbReference>
<dbReference type="InterPro" id="IPR050834">
    <property type="entry name" value="Glycosyltransf_2"/>
</dbReference>
<dbReference type="Proteomes" id="UP000502248">
    <property type="component" value="Chromosome"/>
</dbReference>
<dbReference type="PANTHER" id="PTHR43685">
    <property type="entry name" value="GLYCOSYLTRANSFERASE"/>
    <property type="match status" value="1"/>
</dbReference>
<evidence type="ECO:0000313" key="4">
    <source>
        <dbReference type="EMBL" id="QJD81935.1"/>
    </source>
</evidence>
<evidence type="ECO:0000259" key="3">
    <source>
        <dbReference type="Pfam" id="PF02709"/>
    </source>
</evidence>
<dbReference type="InterPro" id="IPR029044">
    <property type="entry name" value="Nucleotide-diphossugar_trans"/>
</dbReference>
<feature type="domain" description="Glycosyltransferase 2-like" evidence="2">
    <location>
        <begin position="3"/>
        <end position="128"/>
    </location>
</feature>
<dbReference type="AlphaFoldDB" id="A0A7Z2ZJL7"/>
<gene>
    <name evidence="4" type="ORF">HH215_01225</name>
</gene>
<evidence type="ECO:0000313" key="5">
    <source>
        <dbReference type="Proteomes" id="UP000502248"/>
    </source>
</evidence>